<feature type="transmembrane region" description="Helical" evidence="13">
    <location>
        <begin position="20"/>
        <end position="39"/>
    </location>
</feature>
<keyword evidence="9 13" id="KW-0915">Sodium</keyword>
<dbReference type="RefSeq" id="WP_080915853.1">
    <property type="nucleotide sequence ID" value="NZ_CANMJJ010000001.1"/>
</dbReference>
<evidence type="ECO:0000256" key="14">
    <source>
        <dbReference type="NCBIfam" id="TIGR00774"/>
    </source>
</evidence>
<dbReference type="PANTHER" id="PTHR43302:SF1">
    <property type="entry name" value="NA(+)_H(+) ANTIPORTER NHAB"/>
    <property type="match status" value="1"/>
</dbReference>
<dbReference type="HAMAP" id="MF_01599">
    <property type="entry name" value="NhaB"/>
    <property type="match status" value="1"/>
</dbReference>
<keyword evidence="6" id="KW-0997">Cell inner membrane</keyword>
<keyword evidence="12 13" id="KW-0739">Sodium transport</keyword>
<feature type="transmembrane region" description="Helical" evidence="13">
    <location>
        <begin position="70"/>
        <end position="90"/>
    </location>
</feature>
<keyword evidence="5 13" id="KW-1003">Cell membrane</keyword>
<feature type="transmembrane region" description="Helical" evidence="13">
    <location>
        <begin position="242"/>
        <end position="264"/>
    </location>
</feature>
<dbReference type="Pfam" id="PF06450">
    <property type="entry name" value="NhaB"/>
    <property type="match status" value="1"/>
</dbReference>
<evidence type="ECO:0000256" key="2">
    <source>
        <dbReference type="ARBA" id="ARBA00006036"/>
    </source>
</evidence>
<evidence type="ECO:0000256" key="13">
    <source>
        <dbReference type="HAMAP-Rule" id="MF_01599"/>
    </source>
</evidence>
<keyword evidence="4 13" id="KW-0050">Antiport</keyword>
<feature type="transmembrane region" description="Helical" evidence="13">
    <location>
        <begin position="96"/>
        <end position="118"/>
    </location>
</feature>
<dbReference type="NCBIfam" id="NF007093">
    <property type="entry name" value="PRK09547.1"/>
    <property type="match status" value="1"/>
</dbReference>
<evidence type="ECO:0000256" key="8">
    <source>
        <dbReference type="ARBA" id="ARBA00022989"/>
    </source>
</evidence>
<feature type="transmembrane region" description="Helical" evidence="13">
    <location>
        <begin position="393"/>
        <end position="417"/>
    </location>
</feature>
<dbReference type="EMBL" id="CP020472">
    <property type="protein sequence ID" value="ARD22551.1"/>
    <property type="molecule type" value="Genomic_DNA"/>
</dbReference>
<evidence type="ECO:0000256" key="3">
    <source>
        <dbReference type="ARBA" id="ARBA00022448"/>
    </source>
</evidence>
<gene>
    <name evidence="13" type="primary">nhaB</name>
    <name evidence="15" type="ORF">SJ2017_2261</name>
</gene>
<sequence length="530" mass="58143">MPSTTGAAFFSNFLGNSPKWYKYAILSFLVINPLLFFLVSPFVAGWVLVIEFIFTLAMALKCYPLQPGGLLAIQAVMIGMTSPTQVLHEIEANLEVLLLLIFMVAGIYFMKQLLLFVFTKMITKVRSKIIVSMMFCVSSAFLSAFLDALTVIAVIIAVAVGFYSIYHKVASGKDFSCDKEHDHTSEEREQLNDEELEAFRGFLRNLLMHSGVGTALGGVCTMVGEPQNLIIAAQAHWQFSEFFLRMSPVTMPVFIAGITTCFLVEKFKLFSYGAQLPDAVHKILSDYSDYEDQNRTKADKVKLLVQALVGVWLVIGLAFHLASVGLIGLSVIILTTAFNGVTDEHALGKAFEEALPFTALLAVFFAVVGVIIDQHLFAPVIQWALSFEGNAQLVIFYIANGLLSMVSDNVFVGTVYINEVKAALINGQITRDQFDLLAVAINTGTNLPSVATPNGQAAFLFLLTSALAPLVRLSYGRMVWMALPYTIVLSIVGIIAIESGFLTDMTQYYYDNQIIIHHSAKDIGGISVGH</sequence>
<dbReference type="NCBIfam" id="TIGR00774">
    <property type="entry name" value="NhaB"/>
    <property type="match status" value="1"/>
</dbReference>
<feature type="transmembrane region" description="Helical" evidence="13">
    <location>
        <begin position="130"/>
        <end position="163"/>
    </location>
</feature>
<feature type="transmembrane region" description="Helical" evidence="13">
    <location>
        <begin position="303"/>
        <end position="334"/>
    </location>
</feature>
<evidence type="ECO:0000256" key="4">
    <source>
        <dbReference type="ARBA" id="ARBA00022449"/>
    </source>
</evidence>
<feature type="transmembrane region" description="Helical" evidence="13">
    <location>
        <begin position="482"/>
        <end position="502"/>
    </location>
</feature>
<comment type="function">
    <text evidence="13">Na(+)/H(+) antiporter that extrudes sodium in exchange for external protons.</text>
</comment>
<evidence type="ECO:0000256" key="1">
    <source>
        <dbReference type="ARBA" id="ARBA00004651"/>
    </source>
</evidence>
<evidence type="ECO:0000256" key="6">
    <source>
        <dbReference type="ARBA" id="ARBA00022519"/>
    </source>
</evidence>
<evidence type="ECO:0000256" key="12">
    <source>
        <dbReference type="ARBA" id="ARBA00023201"/>
    </source>
</evidence>
<evidence type="ECO:0000256" key="5">
    <source>
        <dbReference type="ARBA" id="ARBA00022475"/>
    </source>
</evidence>
<evidence type="ECO:0000313" key="16">
    <source>
        <dbReference type="Proteomes" id="UP000191820"/>
    </source>
</evidence>
<evidence type="ECO:0000256" key="10">
    <source>
        <dbReference type="ARBA" id="ARBA00023065"/>
    </source>
</evidence>
<keyword evidence="8 13" id="KW-1133">Transmembrane helix</keyword>
<evidence type="ECO:0000313" key="15">
    <source>
        <dbReference type="EMBL" id="ARD22551.1"/>
    </source>
</evidence>
<dbReference type="InterPro" id="IPR004671">
    <property type="entry name" value="Na+/H+_antiporter_NhaB"/>
</dbReference>
<organism evidence="15 16">
    <name type="scientific">Shewanella japonica</name>
    <dbReference type="NCBI Taxonomy" id="93973"/>
    <lineage>
        <taxon>Bacteria</taxon>
        <taxon>Pseudomonadati</taxon>
        <taxon>Pseudomonadota</taxon>
        <taxon>Gammaproteobacteria</taxon>
        <taxon>Alteromonadales</taxon>
        <taxon>Shewanellaceae</taxon>
        <taxon>Shewanella</taxon>
    </lineage>
</organism>
<comment type="similarity">
    <text evidence="2 13">Belongs to the NhaB Na(+)/H(+) (TC 2.A.34) antiporter family.</text>
</comment>
<keyword evidence="3 13" id="KW-0813">Transport</keyword>
<evidence type="ECO:0000256" key="11">
    <source>
        <dbReference type="ARBA" id="ARBA00023136"/>
    </source>
</evidence>
<comment type="subcellular location">
    <subcellularLocation>
        <location evidence="1 13">Cell membrane</location>
        <topology evidence="1 13">Multi-pass membrane protein</topology>
    </subcellularLocation>
</comment>
<dbReference type="Proteomes" id="UP000191820">
    <property type="component" value="Chromosome"/>
</dbReference>
<comment type="catalytic activity">
    <reaction evidence="13">
        <text>2 Na(+)(in) + 3 H(+)(out) = 2 Na(+)(out) + 3 H(+)(in)</text>
        <dbReference type="Rhea" id="RHEA:29247"/>
        <dbReference type="ChEBI" id="CHEBI:15378"/>
        <dbReference type="ChEBI" id="CHEBI:29101"/>
    </reaction>
</comment>
<comment type="caution">
    <text evidence="13">Lacks conserved residue(s) required for the propagation of feature annotation.</text>
</comment>
<evidence type="ECO:0000256" key="7">
    <source>
        <dbReference type="ARBA" id="ARBA00022692"/>
    </source>
</evidence>
<feature type="transmembrane region" description="Helical" evidence="13">
    <location>
        <begin position="354"/>
        <end position="372"/>
    </location>
</feature>
<keyword evidence="10 13" id="KW-0406">Ion transport</keyword>
<proteinExistence type="inferred from homology"/>
<keyword evidence="16" id="KW-1185">Reference proteome</keyword>
<evidence type="ECO:0000256" key="9">
    <source>
        <dbReference type="ARBA" id="ARBA00023053"/>
    </source>
</evidence>
<reference evidence="15 16" key="1">
    <citation type="submission" date="2017-03" db="EMBL/GenBank/DDBJ databases">
        <title>Genome sequencing of Shewanella japonica KCTC 22435.</title>
        <authorList>
            <person name="Kim K.M."/>
        </authorList>
    </citation>
    <scope>NUCLEOTIDE SEQUENCE [LARGE SCALE GENOMIC DNA]</scope>
    <source>
        <strain evidence="15 16">KCTC 22435</strain>
    </source>
</reference>
<dbReference type="PANTHER" id="PTHR43302">
    <property type="entry name" value="TRANSPORTER ARSB-RELATED"/>
    <property type="match status" value="1"/>
</dbReference>
<protein>
    <recommendedName>
        <fullName evidence="13 14">Na(+)/H(+) antiporter NhaB</fullName>
    </recommendedName>
    <alternativeName>
        <fullName evidence="13">Sodium/proton antiporter NhaB</fullName>
    </alternativeName>
</protein>
<accession>A0ABM6JLU7</accession>
<keyword evidence="7 13" id="KW-0812">Transmembrane</keyword>
<keyword evidence="11 13" id="KW-0472">Membrane</keyword>
<name>A0ABM6JLU7_9GAMM</name>